<protein>
    <recommendedName>
        <fullName evidence="4">Hydroxymethylglutaryl-CoA synthase</fullName>
        <shortName evidence="4">HMG-CoA synthase</shortName>
        <shortName evidence="4">HMGCS</shortName>
        <ecNumber evidence="4">2.3.3.10</ecNumber>
    </recommendedName>
</protein>
<keyword evidence="1 4" id="KW-0808">Transferase</keyword>
<feature type="binding site" evidence="4">
    <location>
        <position position="29"/>
    </location>
    <ligand>
        <name>(3S)-3-hydroxy-3-methylglutaryl-CoA</name>
        <dbReference type="ChEBI" id="CHEBI:43074"/>
    </ligand>
</feature>
<comment type="caution">
    <text evidence="6">The sequence shown here is derived from an EMBL/GenBank/DDBJ whole genome shotgun (WGS) entry which is preliminary data.</text>
</comment>
<evidence type="ECO:0000256" key="2">
    <source>
        <dbReference type="ARBA" id="ARBA00023229"/>
    </source>
</evidence>
<dbReference type="Pfam" id="PF08541">
    <property type="entry name" value="ACP_syn_III_C"/>
    <property type="match status" value="1"/>
</dbReference>
<name>A0A7J4J1T1_9ARCH</name>
<feature type="binding site" evidence="4">
    <location>
        <position position="113"/>
    </location>
    <ligand>
        <name>(3S)-3-hydroxy-3-methylglutaryl-CoA</name>
        <dbReference type="ChEBI" id="CHEBI:43074"/>
    </ligand>
</feature>
<evidence type="ECO:0000256" key="3">
    <source>
        <dbReference type="ARBA" id="ARBA00023315"/>
    </source>
</evidence>
<feature type="binding site" evidence="4">
    <location>
        <position position="242"/>
    </location>
    <ligand>
        <name>CoA</name>
        <dbReference type="ChEBI" id="CHEBI:57287"/>
        <note>ligand shared with acetoacetyl-CoA thiolase</note>
    </ligand>
</feature>
<feature type="active site" description="Proton donor/acceptor" evidence="4">
    <location>
        <position position="81"/>
    </location>
</feature>
<dbReference type="InterPro" id="IPR013747">
    <property type="entry name" value="ACP_syn_III_C"/>
</dbReference>
<feature type="active site" description="Proton donor/acceptor" evidence="4">
    <location>
        <position position="237"/>
    </location>
</feature>
<comment type="subunit">
    <text evidence="4">Interacts with acetoacetyl-CoA thiolase that catalyzes the precedent step in the pathway and with a DUF35 protein. The acetoacetyl-CoA thiolase/HMG-CoA synthase complex channels the intermediate via a fused CoA-binding site, which allows for efficient coupling of the endergonic thiolase reaction with the exergonic HMGCS reaction.</text>
</comment>
<dbReference type="EC" id="2.3.3.10" evidence="4"/>
<evidence type="ECO:0000259" key="5">
    <source>
        <dbReference type="Pfam" id="PF08541"/>
    </source>
</evidence>
<organism evidence="6 7">
    <name type="scientific">Candidatus Iainarchaeum sp</name>
    <dbReference type="NCBI Taxonomy" id="3101447"/>
    <lineage>
        <taxon>Archaea</taxon>
        <taxon>Candidatus Iainarchaeota</taxon>
        <taxon>Candidatus Iainarchaeia</taxon>
        <taxon>Candidatus Iainarchaeales</taxon>
        <taxon>Candidatus Iainarchaeaceae</taxon>
        <taxon>Candidatus Iainarchaeum</taxon>
    </lineage>
</organism>
<comment type="caution">
    <text evidence="4">Lacks conserved residue(s) required for the propagation of feature annotation.</text>
</comment>
<dbReference type="GO" id="GO:0044550">
    <property type="term" value="P:secondary metabolite biosynthetic process"/>
    <property type="evidence" value="ECO:0007669"/>
    <property type="project" value="TreeGrafter"/>
</dbReference>
<accession>A0A7J4J1T1</accession>
<dbReference type="PANTHER" id="PTHR34069">
    <property type="entry name" value="3-OXOACYL-[ACYL-CARRIER-PROTEIN] SYNTHASE 3"/>
    <property type="match status" value="1"/>
</dbReference>
<comment type="pathway">
    <text evidence="4">Metabolic intermediate biosynthesis; (R)-mevalonate biosynthesis; (R)-mevalonate from acetyl-CoA: step 2/3.</text>
</comment>
<gene>
    <name evidence="6" type="ORF">HA254_06910</name>
</gene>
<comment type="catalytic activity">
    <reaction evidence="4">
        <text>acetoacetyl-CoA + acetyl-CoA + H2O = (3S)-3-hydroxy-3-methylglutaryl-CoA + CoA + H(+)</text>
        <dbReference type="Rhea" id="RHEA:10188"/>
        <dbReference type="ChEBI" id="CHEBI:15377"/>
        <dbReference type="ChEBI" id="CHEBI:15378"/>
        <dbReference type="ChEBI" id="CHEBI:43074"/>
        <dbReference type="ChEBI" id="CHEBI:57286"/>
        <dbReference type="ChEBI" id="CHEBI:57287"/>
        <dbReference type="ChEBI" id="CHEBI:57288"/>
        <dbReference type="EC" id="2.3.3.10"/>
    </reaction>
</comment>
<keyword evidence="3 4" id="KW-0012">Acyltransferase</keyword>
<dbReference type="GO" id="GO:0003985">
    <property type="term" value="F:acetyl-CoA C-acetyltransferase activity"/>
    <property type="evidence" value="ECO:0007669"/>
    <property type="project" value="UniProtKB-UniRule"/>
</dbReference>
<sequence>MNVGIVGYGAYIPKKRITVEEIARVWKKDGKKISAGIGVKEKAVASWDEDAATIAVEAARLALDVAHIGAEKIDAIYVGSESHPYAVKTTSSIVGEALNAGQDYMCADLEFACKAGTAGLQIVYGFAKAGMIRYGLAIGADTAQGRPGDALEFTAGSGGAAFIVGSKKEEIIAEINDTYSFTTDTPDFWRRQHAQFPRHAGRFTGEPAYFKHVVSASKNMMKKAGMEPKDFDYAVFHQPNGKFPVRAAKILGFRDQHIKQGLLTPTIGNTYSGASMVGLASVLDIAKAGDKVLVTSYGSGAGSDAFILTVTKNIEKKRAKVPLLEAIKEKEYVDYAQYAIHRKKIKTLGE</sequence>
<dbReference type="PANTHER" id="PTHR34069:SF2">
    <property type="entry name" value="BETA-KETOACYL-[ACYL-CARRIER-PROTEIN] SYNTHASE III"/>
    <property type="match status" value="1"/>
</dbReference>
<dbReference type="NCBIfam" id="NF003274">
    <property type="entry name" value="PRK04262.1"/>
    <property type="match status" value="1"/>
</dbReference>
<proteinExistence type="inferred from homology"/>
<feature type="binding site" evidence="4">
    <location>
        <position position="204"/>
    </location>
    <ligand>
        <name>(3S)-3-hydroxy-3-methylglutaryl-CoA</name>
        <dbReference type="ChEBI" id="CHEBI:43074"/>
    </ligand>
</feature>
<comment type="similarity">
    <text evidence="4">Belongs to the thiolase-like superfamily. Archaeal HMG-CoA synthase family.</text>
</comment>
<comment type="function">
    <text evidence="4">Catalyzes the condensation of acetyl-CoA with acetoacetyl-CoA to form 3-hydroxy-3-methylglutaryl-CoA (HMG-CoA). Functions in the mevalonate (MVA) pathway leading to isopentenyl diphosphate (IPP), a key precursor for the biosynthesis of isoprenoid compounds that are building blocks of archaeal membrane lipids.</text>
</comment>
<evidence type="ECO:0000313" key="6">
    <source>
        <dbReference type="EMBL" id="HIH10365.1"/>
    </source>
</evidence>
<feature type="binding site" evidence="4">
    <location>
        <position position="269"/>
    </location>
    <ligand>
        <name>(3S)-3-hydroxy-3-methylglutaryl-CoA</name>
        <dbReference type="ChEBI" id="CHEBI:43074"/>
    </ligand>
</feature>
<feature type="binding site" evidence="4">
    <location>
        <position position="237"/>
    </location>
    <ligand>
        <name>(3S)-3-hydroxy-3-methylglutaryl-CoA</name>
        <dbReference type="ChEBI" id="CHEBI:43074"/>
    </ligand>
</feature>
<dbReference type="GO" id="GO:0019287">
    <property type="term" value="P:isopentenyl diphosphate biosynthetic process, mevalonate pathway"/>
    <property type="evidence" value="ECO:0007669"/>
    <property type="project" value="UniProtKB-UniRule"/>
</dbReference>
<feature type="binding site" evidence="4">
    <location>
        <position position="154"/>
    </location>
    <ligand>
        <name>(3S)-3-hydroxy-3-methylglutaryl-CoA</name>
        <dbReference type="ChEBI" id="CHEBI:43074"/>
    </ligand>
</feature>
<feature type="binding site" evidence="4">
    <location>
        <position position="299"/>
    </location>
    <ligand>
        <name>(3S)-3-hydroxy-3-methylglutaryl-CoA</name>
        <dbReference type="ChEBI" id="CHEBI:43074"/>
    </ligand>
</feature>
<dbReference type="GO" id="GO:0004421">
    <property type="term" value="F:hydroxymethylglutaryl-CoA synthase activity"/>
    <property type="evidence" value="ECO:0007669"/>
    <property type="project" value="UniProtKB-EC"/>
</dbReference>
<dbReference type="AlphaFoldDB" id="A0A7J4J1T1"/>
<keyword evidence="2 4" id="KW-0414">Isoprene biosynthesis</keyword>
<dbReference type="Proteomes" id="UP000565078">
    <property type="component" value="Unassembled WGS sequence"/>
</dbReference>
<dbReference type="CDD" id="cd00827">
    <property type="entry name" value="init_cond_enzymes"/>
    <property type="match status" value="1"/>
</dbReference>
<dbReference type="HAMAP" id="MF_01409">
    <property type="entry name" value="HMG_CoA_synth_arch"/>
    <property type="match status" value="1"/>
</dbReference>
<dbReference type="EMBL" id="DUGC01000111">
    <property type="protein sequence ID" value="HIH10365.1"/>
    <property type="molecule type" value="Genomic_DNA"/>
</dbReference>
<feature type="binding site" evidence="4">
    <location>
        <position position="246"/>
    </location>
    <ligand>
        <name>(3S)-3-hydroxy-3-methylglutaryl-CoA</name>
        <dbReference type="ChEBI" id="CHEBI:43074"/>
    </ligand>
</feature>
<evidence type="ECO:0000256" key="1">
    <source>
        <dbReference type="ARBA" id="ARBA00022679"/>
    </source>
</evidence>
<feature type="domain" description="Beta-ketoacyl-[acyl-carrier-protein] synthase III C-terminal" evidence="5">
    <location>
        <begin position="221"/>
        <end position="308"/>
    </location>
</feature>
<dbReference type="SUPFAM" id="SSF53901">
    <property type="entry name" value="Thiolase-like"/>
    <property type="match status" value="2"/>
</dbReference>
<evidence type="ECO:0000313" key="7">
    <source>
        <dbReference type="Proteomes" id="UP000565078"/>
    </source>
</evidence>
<dbReference type="InterPro" id="IPR016039">
    <property type="entry name" value="Thiolase-like"/>
</dbReference>
<dbReference type="InterPro" id="IPR004656">
    <property type="entry name" value="HMG_CoA_Synthase"/>
</dbReference>
<dbReference type="Gene3D" id="3.40.47.10">
    <property type="match status" value="1"/>
</dbReference>
<reference evidence="7" key="1">
    <citation type="journal article" date="2020" name="bioRxiv">
        <title>A rank-normalized archaeal taxonomy based on genome phylogeny resolves widespread incomplete and uneven classifications.</title>
        <authorList>
            <person name="Rinke C."/>
            <person name="Chuvochina M."/>
            <person name="Mussig A.J."/>
            <person name="Chaumeil P.-A."/>
            <person name="Waite D.W."/>
            <person name="Whitman W.B."/>
            <person name="Parks D.H."/>
            <person name="Hugenholtz P."/>
        </authorList>
    </citation>
    <scope>NUCLEOTIDE SEQUENCE [LARGE SCALE GENOMIC DNA]</scope>
</reference>
<feature type="binding site" evidence="4">
    <location>
        <position position="202"/>
    </location>
    <ligand>
        <name>CoA</name>
        <dbReference type="ChEBI" id="CHEBI:57287"/>
        <note>ligand shared with acetoacetyl-CoA thiolase</note>
    </ligand>
</feature>
<evidence type="ECO:0000256" key="4">
    <source>
        <dbReference type="HAMAP-Rule" id="MF_01409"/>
    </source>
</evidence>
<dbReference type="NCBIfam" id="TIGR00748">
    <property type="entry name" value="HMG_CoA_syn_Arc"/>
    <property type="match status" value="1"/>
</dbReference>
<feature type="active site" description="Acyl-thioester intermediate" evidence="4">
    <location>
        <position position="113"/>
    </location>
</feature>